<dbReference type="Pfam" id="PF02682">
    <property type="entry name" value="CT_C_D"/>
    <property type="match status" value="1"/>
</dbReference>
<dbReference type="Proteomes" id="UP000766336">
    <property type="component" value="Unassembled WGS sequence"/>
</dbReference>
<dbReference type="Gene3D" id="2.40.100.10">
    <property type="entry name" value="Cyclophilin-like"/>
    <property type="match status" value="1"/>
</dbReference>
<dbReference type="PANTHER" id="PTHR34698:SF2">
    <property type="entry name" value="5-OXOPROLINASE SUBUNIT B"/>
    <property type="match status" value="1"/>
</dbReference>
<dbReference type="InterPro" id="IPR010016">
    <property type="entry name" value="PxpB"/>
</dbReference>
<dbReference type="InterPro" id="IPR029000">
    <property type="entry name" value="Cyclophilin-like_dom_sf"/>
</dbReference>
<proteinExistence type="predicted"/>
<gene>
    <name evidence="5" type="primary">pxpB</name>
    <name evidence="5" type="ORF">KHU32_15930</name>
</gene>
<dbReference type="RefSeq" id="WP_213671147.1">
    <property type="nucleotide sequence ID" value="NZ_JAHCDA010000003.1"/>
</dbReference>
<accession>A0ABS5QFH0</accession>
<dbReference type="EC" id="3.5.2.9" evidence="5"/>
<keyword evidence="6" id="KW-1185">Reference proteome</keyword>
<protein>
    <submittedName>
        <fullName evidence="5">5-oxoprolinase subunit PxpB</fullName>
        <ecNumber evidence="5">3.5.2.9</ecNumber>
    </submittedName>
</protein>
<evidence type="ECO:0000259" key="4">
    <source>
        <dbReference type="SMART" id="SM00796"/>
    </source>
</evidence>
<dbReference type="SMART" id="SM00796">
    <property type="entry name" value="AHS1"/>
    <property type="match status" value="1"/>
</dbReference>
<evidence type="ECO:0000313" key="5">
    <source>
        <dbReference type="EMBL" id="MBS7812440.1"/>
    </source>
</evidence>
<evidence type="ECO:0000313" key="6">
    <source>
        <dbReference type="Proteomes" id="UP000766336"/>
    </source>
</evidence>
<evidence type="ECO:0000256" key="2">
    <source>
        <dbReference type="ARBA" id="ARBA00022801"/>
    </source>
</evidence>
<dbReference type="NCBIfam" id="TIGR00370">
    <property type="entry name" value="5-oxoprolinase subunit PxpB"/>
    <property type="match status" value="1"/>
</dbReference>
<comment type="caution">
    <text evidence="5">The sequence shown here is derived from an EMBL/GenBank/DDBJ whole genome shotgun (WGS) entry which is preliminary data.</text>
</comment>
<dbReference type="InterPro" id="IPR003833">
    <property type="entry name" value="CT_C_D"/>
</dbReference>
<dbReference type="SUPFAM" id="SSF50891">
    <property type="entry name" value="Cyclophilin-like"/>
    <property type="match status" value="1"/>
</dbReference>
<keyword evidence="2 5" id="KW-0378">Hydrolase</keyword>
<dbReference type="Gene3D" id="3.30.1360.40">
    <property type="match status" value="1"/>
</dbReference>
<keyword evidence="3" id="KW-0067">ATP-binding</keyword>
<evidence type="ECO:0000256" key="3">
    <source>
        <dbReference type="ARBA" id="ARBA00022840"/>
    </source>
</evidence>
<dbReference type="GO" id="GO:0017168">
    <property type="term" value="F:5-oxoprolinase (ATP-hydrolyzing) activity"/>
    <property type="evidence" value="ECO:0007669"/>
    <property type="project" value="UniProtKB-EC"/>
</dbReference>
<feature type="domain" description="Carboxyltransferase" evidence="4">
    <location>
        <begin position="6"/>
        <end position="204"/>
    </location>
</feature>
<dbReference type="PANTHER" id="PTHR34698">
    <property type="entry name" value="5-OXOPROLINASE SUBUNIT B"/>
    <property type="match status" value="1"/>
</dbReference>
<sequence length="239" mass="25424">MIPSEPRLLPVGDGALTVEFAASYTPEAAARARRLDRQLEGIDGIVERVATLRSLTIHVDPSRLSLRRLKALLDDLPAATEAETAPAHWVLPICYEGERAPDLAELAARLGLSPQGVVEIHSAGRYHAAMVGGYPGFPYLAGLDPRLSAPRRTIPRLAVPAGSLGVANEFTAIYPQTVPGGWSLIGRTPVPLFDATRLARPALIATGDEVSFRPVPPAEFEALSAGFREGADPVALCRA</sequence>
<name>A0ABS5QFH0_9PROT</name>
<dbReference type="SUPFAM" id="SSF160467">
    <property type="entry name" value="PH0987 N-terminal domain-like"/>
    <property type="match status" value="1"/>
</dbReference>
<dbReference type="EMBL" id="JAHCDA010000003">
    <property type="protein sequence ID" value="MBS7812440.1"/>
    <property type="molecule type" value="Genomic_DNA"/>
</dbReference>
<keyword evidence="1" id="KW-0547">Nucleotide-binding</keyword>
<reference evidence="5 6" key="1">
    <citation type="submission" date="2021-05" db="EMBL/GenBank/DDBJ databases">
        <title>Roseococcus sp. XZZS9, whole genome shotgun sequencing project.</title>
        <authorList>
            <person name="Zhao G."/>
            <person name="Shen L."/>
        </authorList>
    </citation>
    <scope>NUCLEOTIDE SEQUENCE [LARGE SCALE GENOMIC DNA]</scope>
    <source>
        <strain evidence="5 6">XZZS9</strain>
    </source>
</reference>
<evidence type="ECO:0000256" key="1">
    <source>
        <dbReference type="ARBA" id="ARBA00022741"/>
    </source>
</evidence>
<organism evidence="5 6">
    <name type="scientific">Roseococcus pinisoli</name>
    <dbReference type="NCBI Taxonomy" id="2835040"/>
    <lineage>
        <taxon>Bacteria</taxon>
        <taxon>Pseudomonadati</taxon>
        <taxon>Pseudomonadota</taxon>
        <taxon>Alphaproteobacteria</taxon>
        <taxon>Acetobacterales</taxon>
        <taxon>Roseomonadaceae</taxon>
        <taxon>Roseococcus</taxon>
    </lineage>
</organism>